<protein>
    <submittedName>
        <fullName evidence="2">Uncharacterized protein</fullName>
    </submittedName>
</protein>
<reference evidence="2" key="1">
    <citation type="submission" date="2022-11" db="UniProtKB">
        <authorList>
            <consortium name="WormBaseParasite"/>
        </authorList>
    </citation>
    <scope>IDENTIFICATION</scope>
</reference>
<sequence length="190" mass="21226">MILKTLFQNTPNGIDDFVQLIKDFEFEPDTTSSDLRSNHDINLSFFAGNMFGLANNSLTFTSRSTDIESFLSSFSSTSSSIASSSSSNTLVNESTPCNTLSAKVVENSFFLNRSVAADIFGLVQEQQMQLEIQNSTVRLLKNNIVVAIKDDGTFLNVQLTKEDLLYYNQRWLKDLEAFIYSVGGLLHKFS</sequence>
<name>A0AC34GP56_9BILA</name>
<proteinExistence type="predicted"/>
<organism evidence="1 2">
    <name type="scientific">Panagrolaimus sp. ES5</name>
    <dbReference type="NCBI Taxonomy" id="591445"/>
    <lineage>
        <taxon>Eukaryota</taxon>
        <taxon>Metazoa</taxon>
        <taxon>Ecdysozoa</taxon>
        <taxon>Nematoda</taxon>
        <taxon>Chromadorea</taxon>
        <taxon>Rhabditida</taxon>
        <taxon>Tylenchina</taxon>
        <taxon>Panagrolaimomorpha</taxon>
        <taxon>Panagrolaimoidea</taxon>
        <taxon>Panagrolaimidae</taxon>
        <taxon>Panagrolaimus</taxon>
    </lineage>
</organism>
<dbReference type="Proteomes" id="UP000887579">
    <property type="component" value="Unplaced"/>
</dbReference>
<evidence type="ECO:0000313" key="2">
    <source>
        <dbReference type="WBParaSite" id="ES5_v2.g560.t1"/>
    </source>
</evidence>
<evidence type="ECO:0000313" key="1">
    <source>
        <dbReference type="Proteomes" id="UP000887579"/>
    </source>
</evidence>
<accession>A0AC34GP56</accession>
<dbReference type="WBParaSite" id="ES5_v2.g560.t1">
    <property type="protein sequence ID" value="ES5_v2.g560.t1"/>
    <property type="gene ID" value="ES5_v2.g560"/>
</dbReference>